<dbReference type="PANTHER" id="PTHR47481:SF31">
    <property type="entry name" value="OS01G0873500 PROTEIN"/>
    <property type="match status" value="1"/>
</dbReference>
<dbReference type="PANTHER" id="PTHR47481">
    <property type="match status" value="1"/>
</dbReference>
<reference evidence="2" key="3">
    <citation type="submission" date="2006-01" db="EMBL/GenBank/DDBJ databases">
        <authorList>
            <person name="Buell R."/>
        </authorList>
    </citation>
    <scope>NUCLEOTIDE SEQUENCE</scope>
</reference>
<name>Q2R2J8_ORYSJ</name>
<feature type="compositionally biased region" description="Gly residues" evidence="1">
    <location>
        <begin position="226"/>
        <end position="243"/>
    </location>
</feature>
<reference evidence="2" key="1">
    <citation type="journal article" date="2005" name="BMC Biol.">
        <title>The sequence of rice chromosomes 11 and 12, rich in disease resistance genes and recent gene duplications.</title>
        <authorList>
            <consortium name="The rice chromosomes 11 and 12 sequencing consortia"/>
        </authorList>
    </citation>
    <scope>NUCLEOTIDE SEQUENCE [LARGE SCALE GENOMIC DNA]</scope>
</reference>
<evidence type="ECO:0000256" key="1">
    <source>
        <dbReference type="SAM" id="MobiDB-lite"/>
    </source>
</evidence>
<reference evidence="2" key="2">
    <citation type="submission" date="2005-04" db="EMBL/GenBank/DDBJ databases">
        <authorList>
            <person name="Buell C.R."/>
            <person name="Wing R.A."/>
            <person name="McCombie W.A."/>
            <person name="Ouyang S."/>
        </authorList>
    </citation>
    <scope>NUCLEOTIDE SEQUENCE</scope>
</reference>
<sequence length="339" mass="36501">MASSSSSSAAPAALGPPVTVKLTRENYVLWRAQVLPALRGALLTNYLDSTAEEPAKTRTTVDKNDKEIVSNNSEYAMWMAQDQQVLAYLLNSLSKDVLQQVATLNTSAEVWAAITNMYTSQSRARITNLRISLTNSKKGSTTTAAYFSKMKGLADDLASAGKPIDDDELVSYILAGLDIDYNPLVSTVMVSYDNRMDHLQGGGQIQSSANAAFRGRGNNNNNFRGRGNGGCGRGNGGRGGGQQGPRPVCQLCGKTGHTVIKCWYRFDQTYQPEEKVAAAATNSAYGVDTNWYVDCGATDHITGELDKLSIREKYNGLDQVHATNGSGSGNEEATTSRQK</sequence>
<gene>
    <name evidence="2" type="ordered locus">LOC_Os11g35570</name>
</gene>
<dbReference type="EMBL" id="DP000010">
    <property type="protein sequence ID" value="ABA94311.1"/>
    <property type="molecule type" value="Genomic_DNA"/>
</dbReference>
<feature type="compositionally biased region" description="Polar residues" evidence="1">
    <location>
        <begin position="321"/>
        <end position="339"/>
    </location>
</feature>
<proteinExistence type="predicted"/>
<feature type="compositionally biased region" description="Low complexity" evidence="1">
    <location>
        <begin position="214"/>
        <end position="225"/>
    </location>
</feature>
<dbReference type="AlphaFoldDB" id="Q2R2J8"/>
<organism evidence="2">
    <name type="scientific">Oryza sativa subsp. japonica</name>
    <name type="common">Rice</name>
    <dbReference type="NCBI Taxonomy" id="39947"/>
    <lineage>
        <taxon>Eukaryota</taxon>
        <taxon>Viridiplantae</taxon>
        <taxon>Streptophyta</taxon>
        <taxon>Embryophyta</taxon>
        <taxon>Tracheophyta</taxon>
        <taxon>Spermatophyta</taxon>
        <taxon>Magnoliopsida</taxon>
        <taxon>Liliopsida</taxon>
        <taxon>Poales</taxon>
        <taxon>Poaceae</taxon>
        <taxon>BOP clade</taxon>
        <taxon>Oryzoideae</taxon>
        <taxon>Oryzeae</taxon>
        <taxon>Oryzinae</taxon>
        <taxon>Oryza</taxon>
        <taxon>Oryza sativa</taxon>
    </lineage>
</organism>
<evidence type="ECO:0000313" key="2">
    <source>
        <dbReference type="EMBL" id="ABA94311.1"/>
    </source>
</evidence>
<protein>
    <submittedName>
        <fullName evidence="2">Retrotransposon protein, putative, Ty1-copia subclass</fullName>
    </submittedName>
</protein>
<feature type="region of interest" description="Disordered" evidence="1">
    <location>
        <begin position="319"/>
        <end position="339"/>
    </location>
</feature>
<dbReference type="Pfam" id="PF14223">
    <property type="entry name" value="Retrotran_gag_2"/>
    <property type="match status" value="1"/>
</dbReference>
<feature type="region of interest" description="Disordered" evidence="1">
    <location>
        <begin position="214"/>
        <end position="245"/>
    </location>
</feature>
<accession>Q2R2J8</accession>